<sequence length="213" mass="23970">MEIIGLFGGTFNPIHNGHLALALSVLNTLNCSHIRFLPAAIPPHKAIPAVTAQHRANMVQLAIADHPEFILDTCELDRQGPSYTIETLHLLRNRLPDQALCLIIGQDSYLKLPSWHRWLELLDYCHLLVVHRADTEHKLQLHAEHENRLVDIANAAERFAENTHGFISYLPVTPPDISSTRIREALAHAEIASIPGIPEKVLHYIKANHLYQS</sequence>
<feature type="domain" description="Cytidyltransferase-like" evidence="12">
    <location>
        <begin position="6"/>
        <end position="184"/>
    </location>
</feature>
<evidence type="ECO:0000256" key="9">
    <source>
        <dbReference type="ARBA" id="ARBA00023027"/>
    </source>
</evidence>
<dbReference type="NCBIfam" id="TIGR00482">
    <property type="entry name" value="nicotinate (nicotinamide) nucleotide adenylyltransferase"/>
    <property type="match status" value="1"/>
</dbReference>
<evidence type="ECO:0000313" key="13">
    <source>
        <dbReference type="EMBL" id="MFD1123654.1"/>
    </source>
</evidence>
<dbReference type="HAMAP" id="MF_00244">
    <property type="entry name" value="NaMN_adenylyltr"/>
    <property type="match status" value="1"/>
</dbReference>
<dbReference type="EC" id="2.7.7.18" evidence="11"/>
<evidence type="ECO:0000256" key="7">
    <source>
        <dbReference type="ARBA" id="ARBA00022741"/>
    </source>
</evidence>
<evidence type="ECO:0000256" key="10">
    <source>
        <dbReference type="ARBA" id="ARBA00048721"/>
    </source>
</evidence>
<evidence type="ECO:0000256" key="5">
    <source>
        <dbReference type="ARBA" id="ARBA00022679"/>
    </source>
</evidence>
<evidence type="ECO:0000256" key="8">
    <source>
        <dbReference type="ARBA" id="ARBA00022840"/>
    </source>
</evidence>
<evidence type="ECO:0000256" key="2">
    <source>
        <dbReference type="ARBA" id="ARBA00005019"/>
    </source>
</evidence>
<comment type="similarity">
    <text evidence="3 11">Belongs to the NadD family.</text>
</comment>
<gene>
    <name evidence="11 13" type="primary">nadD</name>
    <name evidence="13" type="ORF">ACFQ2T_14150</name>
</gene>
<protein>
    <recommendedName>
        <fullName evidence="11">Probable nicotinate-nucleotide adenylyltransferase</fullName>
        <ecNumber evidence="11">2.7.7.18</ecNumber>
    </recommendedName>
    <alternativeName>
        <fullName evidence="11">Deamido-NAD(+) diphosphorylase</fullName>
    </alternativeName>
    <alternativeName>
        <fullName evidence="11">Deamido-NAD(+) pyrophosphorylase</fullName>
    </alternativeName>
    <alternativeName>
        <fullName evidence="11">Nicotinate mononucleotide adenylyltransferase</fullName>
        <shortName evidence="11">NaMN adenylyltransferase</shortName>
    </alternativeName>
</protein>
<dbReference type="NCBIfam" id="NF000839">
    <property type="entry name" value="PRK00071.1-1"/>
    <property type="match status" value="1"/>
</dbReference>
<accession>A0ABW3PBP4</accession>
<keyword evidence="8 11" id="KW-0067">ATP-binding</keyword>
<dbReference type="NCBIfam" id="TIGR00125">
    <property type="entry name" value="cyt_tran_rel"/>
    <property type="match status" value="1"/>
</dbReference>
<dbReference type="Gene3D" id="3.40.50.620">
    <property type="entry name" value="HUPs"/>
    <property type="match status" value="1"/>
</dbReference>
<dbReference type="Pfam" id="PF01467">
    <property type="entry name" value="CTP_transf_like"/>
    <property type="match status" value="1"/>
</dbReference>
<evidence type="ECO:0000256" key="4">
    <source>
        <dbReference type="ARBA" id="ARBA00022642"/>
    </source>
</evidence>
<keyword evidence="7 11" id="KW-0547">Nucleotide-binding</keyword>
<keyword evidence="9 11" id="KW-0520">NAD</keyword>
<dbReference type="InterPro" id="IPR005248">
    <property type="entry name" value="NadD/NMNAT"/>
</dbReference>
<proteinExistence type="inferred from homology"/>
<evidence type="ECO:0000256" key="3">
    <source>
        <dbReference type="ARBA" id="ARBA00009014"/>
    </source>
</evidence>
<dbReference type="InterPro" id="IPR014729">
    <property type="entry name" value="Rossmann-like_a/b/a_fold"/>
</dbReference>
<evidence type="ECO:0000256" key="11">
    <source>
        <dbReference type="HAMAP-Rule" id="MF_00244"/>
    </source>
</evidence>
<dbReference type="GO" id="GO:0004515">
    <property type="term" value="F:nicotinate-nucleotide adenylyltransferase activity"/>
    <property type="evidence" value="ECO:0007669"/>
    <property type="project" value="UniProtKB-EC"/>
</dbReference>
<dbReference type="PANTHER" id="PTHR39321">
    <property type="entry name" value="NICOTINATE-NUCLEOTIDE ADENYLYLTRANSFERASE-RELATED"/>
    <property type="match status" value="1"/>
</dbReference>
<keyword evidence="6 11" id="KW-0548">Nucleotidyltransferase</keyword>
<name>A0ABW3PBP4_9PROT</name>
<organism evidence="13 14">
    <name type="scientific">Methylophilus flavus</name>
    <dbReference type="NCBI Taxonomy" id="640084"/>
    <lineage>
        <taxon>Bacteria</taxon>
        <taxon>Pseudomonadati</taxon>
        <taxon>Pseudomonadota</taxon>
        <taxon>Betaproteobacteria</taxon>
        <taxon>Nitrosomonadales</taxon>
        <taxon>Methylophilaceae</taxon>
        <taxon>Methylophilus</taxon>
    </lineage>
</organism>
<comment type="caution">
    <text evidence="13">The sequence shown here is derived from an EMBL/GenBank/DDBJ whole genome shotgun (WGS) entry which is preliminary data.</text>
</comment>
<evidence type="ECO:0000256" key="1">
    <source>
        <dbReference type="ARBA" id="ARBA00002324"/>
    </source>
</evidence>
<dbReference type="SUPFAM" id="SSF52374">
    <property type="entry name" value="Nucleotidylyl transferase"/>
    <property type="match status" value="1"/>
</dbReference>
<evidence type="ECO:0000256" key="6">
    <source>
        <dbReference type="ARBA" id="ARBA00022695"/>
    </source>
</evidence>
<comment type="function">
    <text evidence="1 11">Catalyzes the reversible adenylation of nicotinate mononucleotide (NaMN) to nicotinic acid adenine dinucleotide (NaAD).</text>
</comment>
<dbReference type="Proteomes" id="UP001597206">
    <property type="component" value="Unassembled WGS sequence"/>
</dbReference>
<reference evidence="14" key="1">
    <citation type="journal article" date="2019" name="Int. J. Syst. Evol. Microbiol.">
        <title>The Global Catalogue of Microorganisms (GCM) 10K type strain sequencing project: providing services to taxonomists for standard genome sequencing and annotation.</title>
        <authorList>
            <consortium name="The Broad Institute Genomics Platform"/>
            <consortium name="The Broad Institute Genome Sequencing Center for Infectious Disease"/>
            <person name="Wu L."/>
            <person name="Ma J."/>
        </authorList>
    </citation>
    <scope>NUCLEOTIDE SEQUENCE [LARGE SCALE GENOMIC DNA]</scope>
    <source>
        <strain evidence="14">CCUG 58411</strain>
    </source>
</reference>
<keyword evidence="5 11" id="KW-0808">Transferase</keyword>
<keyword evidence="4 11" id="KW-0662">Pyridine nucleotide biosynthesis</keyword>
<dbReference type="CDD" id="cd02165">
    <property type="entry name" value="NMNAT"/>
    <property type="match status" value="1"/>
</dbReference>
<comment type="pathway">
    <text evidence="2 11">Cofactor biosynthesis; NAD(+) biosynthesis; deamido-NAD(+) from nicotinate D-ribonucleotide: step 1/1.</text>
</comment>
<dbReference type="EMBL" id="JBHTLN010000007">
    <property type="protein sequence ID" value="MFD1123654.1"/>
    <property type="molecule type" value="Genomic_DNA"/>
</dbReference>
<evidence type="ECO:0000259" key="12">
    <source>
        <dbReference type="Pfam" id="PF01467"/>
    </source>
</evidence>
<comment type="catalytic activity">
    <reaction evidence="10 11">
        <text>nicotinate beta-D-ribonucleotide + ATP + H(+) = deamido-NAD(+) + diphosphate</text>
        <dbReference type="Rhea" id="RHEA:22860"/>
        <dbReference type="ChEBI" id="CHEBI:15378"/>
        <dbReference type="ChEBI" id="CHEBI:30616"/>
        <dbReference type="ChEBI" id="CHEBI:33019"/>
        <dbReference type="ChEBI" id="CHEBI:57502"/>
        <dbReference type="ChEBI" id="CHEBI:58437"/>
        <dbReference type="EC" id="2.7.7.18"/>
    </reaction>
</comment>
<dbReference type="RefSeq" id="WP_379035553.1">
    <property type="nucleotide sequence ID" value="NZ_JBHTLN010000007.1"/>
</dbReference>
<dbReference type="InterPro" id="IPR004821">
    <property type="entry name" value="Cyt_trans-like"/>
</dbReference>
<keyword evidence="14" id="KW-1185">Reference proteome</keyword>
<evidence type="ECO:0000313" key="14">
    <source>
        <dbReference type="Proteomes" id="UP001597206"/>
    </source>
</evidence>
<dbReference type="PANTHER" id="PTHR39321:SF3">
    <property type="entry name" value="PHOSPHOPANTETHEINE ADENYLYLTRANSFERASE"/>
    <property type="match status" value="1"/>
</dbReference>